<proteinExistence type="inferred from homology"/>
<evidence type="ECO:0000259" key="10">
    <source>
        <dbReference type="Pfam" id="PF00060"/>
    </source>
</evidence>
<gene>
    <name evidence="12" type="primary">LOC101895628</name>
</gene>
<keyword evidence="4 9" id="KW-0812">Transmembrane</keyword>
<dbReference type="InterPro" id="IPR052192">
    <property type="entry name" value="Insect_Ionotropic_Sensory_Rcpt"/>
</dbReference>
<protein>
    <submittedName>
        <fullName evidence="12">Uncharacterized protein LOC101895628</fullName>
    </submittedName>
</protein>
<keyword evidence="6 9" id="KW-0472">Membrane</keyword>
<sequence>MLLQPPVATTSALIRFLIASYFANLTSVLIVYDGEATVQGKCSLQQEYLDAVQQAFDNQSQHGNIIGLQWINVKLFRDIQEPGEEDNWADQEFKEHILKAVDIATEGFITILTNTSSFLHARYFATRYARLRLKDKIYLFLCENEDPAELLASELLQFYPHHLMVTPTIENFANDNTTYANGQQANGNCMQPTTQQQKERTSITTRRQTCDSCTTKEIPTNFTMATASEFYPESMWPATSLANHKTRNTNNDINFELWTQKYVGAEGNLDAMHLDTFQAENMAFAKNVELYPNKLRDLQERVMRASSLTYLPYVKTDYVNPGEGNVDAIDSHGPNKTVSFLGSEADLLRSFCETHNCRIRMQPYGLDFWGAVFDNGSSDGAVSDIYEQRSEVMIGCLYNWYPEIWEISQFIAKSAVTVLGPGPTQFPRWRTNIMPFSTELWICLIPTLVLCSLLFHFVKYTGYSCMKGGRSRKRHGLKSFEKAMLEVFAVFIQQPSVDTVLKRTASRVFLAFLLCATITLENTYSGQLKSILTSPLFYEPIDTVEKWSATDWKWAAPSIVWVETILGSNITKEQRMAASFEIRDHDYMYNARFRNDYGFGVERLYSGFLNVGKYITIPAVESKVILKDDIYIDWTRAASIRGWPLMPVLDQHIIFCLETGLYIHWERLANYRFMDRKLQDVLVKIASNEKPKSPPQKLSIDHISGPLFILLFGYLTAFVVFVMEVISSHLKKQLNKI</sequence>
<dbReference type="RefSeq" id="XP_058984610.1">
    <property type="nucleotide sequence ID" value="XM_059128627.1"/>
</dbReference>
<keyword evidence="5 9" id="KW-1133">Transmembrane helix</keyword>
<evidence type="ECO:0000256" key="9">
    <source>
        <dbReference type="SAM" id="Phobius"/>
    </source>
</evidence>
<evidence type="ECO:0000256" key="2">
    <source>
        <dbReference type="ARBA" id="ARBA00008685"/>
    </source>
</evidence>
<dbReference type="InterPro" id="IPR001320">
    <property type="entry name" value="Iontro_rcpt_C"/>
</dbReference>
<keyword evidence="11" id="KW-1185">Reference proteome</keyword>
<feature type="transmembrane region" description="Helical" evidence="9">
    <location>
        <begin position="440"/>
        <end position="458"/>
    </location>
</feature>
<evidence type="ECO:0000313" key="11">
    <source>
        <dbReference type="Proteomes" id="UP001652621"/>
    </source>
</evidence>
<keyword evidence="8" id="KW-0325">Glycoprotein</keyword>
<evidence type="ECO:0000256" key="5">
    <source>
        <dbReference type="ARBA" id="ARBA00022989"/>
    </source>
</evidence>
<evidence type="ECO:0000256" key="4">
    <source>
        <dbReference type="ARBA" id="ARBA00022692"/>
    </source>
</evidence>
<keyword evidence="3" id="KW-1003">Cell membrane</keyword>
<dbReference type="Proteomes" id="UP001652621">
    <property type="component" value="Unplaced"/>
</dbReference>
<reference evidence="12" key="1">
    <citation type="submission" date="2025-08" db="UniProtKB">
        <authorList>
            <consortium name="RefSeq"/>
        </authorList>
    </citation>
    <scope>IDENTIFICATION</scope>
    <source>
        <strain evidence="12">Aabys</strain>
        <tissue evidence="12">Whole body</tissue>
    </source>
</reference>
<evidence type="ECO:0000256" key="7">
    <source>
        <dbReference type="ARBA" id="ARBA00023170"/>
    </source>
</evidence>
<dbReference type="PANTHER" id="PTHR42643">
    <property type="entry name" value="IONOTROPIC RECEPTOR 20A-RELATED"/>
    <property type="match status" value="1"/>
</dbReference>
<evidence type="ECO:0000256" key="6">
    <source>
        <dbReference type="ARBA" id="ARBA00023136"/>
    </source>
</evidence>
<evidence type="ECO:0000256" key="3">
    <source>
        <dbReference type="ARBA" id="ARBA00022475"/>
    </source>
</evidence>
<dbReference type="Pfam" id="PF00060">
    <property type="entry name" value="Lig_chan"/>
    <property type="match status" value="1"/>
</dbReference>
<dbReference type="SUPFAM" id="SSF53850">
    <property type="entry name" value="Periplasmic binding protein-like II"/>
    <property type="match status" value="1"/>
</dbReference>
<comment type="similarity">
    <text evidence="2">Belongs to the glutamate-gated ion channel (TC 1.A.10.1) family.</text>
</comment>
<name>A0ABM3VFN6_MUSDO</name>
<dbReference type="Gene3D" id="1.10.287.70">
    <property type="match status" value="1"/>
</dbReference>
<evidence type="ECO:0000256" key="8">
    <source>
        <dbReference type="ARBA" id="ARBA00023180"/>
    </source>
</evidence>
<organism evidence="11 12">
    <name type="scientific">Musca domestica</name>
    <name type="common">House fly</name>
    <dbReference type="NCBI Taxonomy" id="7370"/>
    <lineage>
        <taxon>Eukaryota</taxon>
        <taxon>Metazoa</taxon>
        <taxon>Ecdysozoa</taxon>
        <taxon>Arthropoda</taxon>
        <taxon>Hexapoda</taxon>
        <taxon>Insecta</taxon>
        <taxon>Pterygota</taxon>
        <taxon>Neoptera</taxon>
        <taxon>Endopterygota</taxon>
        <taxon>Diptera</taxon>
        <taxon>Brachycera</taxon>
        <taxon>Muscomorpha</taxon>
        <taxon>Muscoidea</taxon>
        <taxon>Muscidae</taxon>
        <taxon>Musca</taxon>
    </lineage>
</organism>
<feature type="transmembrane region" description="Helical" evidence="9">
    <location>
        <begin position="707"/>
        <end position="726"/>
    </location>
</feature>
<keyword evidence="7" id="KW-0675">Receptor</keyword>
<accession>A0ABM3VFN6</accession>
<comment type="subcellular location">
    <subcellularLocation>
        <location evidence="1">Cell membrane</location>
        <topology evidence="1">Multi-pass membrane protein</topology>
    </subcellularLocation>
</comment>
<feature type="domain" description="Ionotropic glutamate receptor C-terminal" evidence="10">
    <location>
        <begin position="437"/>
        <end position="713"/>
    </location>
</feature>
<evidence type="ECO:0000256" key="1">
    <source>
        <dbReference type="ARBA" id="ARBA00004651"/>
    </source>
</evidence>
<evidence type="ECO:0000313" key="12">
    <source>
        <dbReference type="RefSeq" id="XP_058984610.1"/>
    </source>
</evidence>
<dbReference type="PANTHER" id="PTHR42643:SF40">
    <property type="entry name" value="IONOTROPIC RECEPTOR 41A-RELATED"/>
    <property type="match status" value="1"/>
</dbReference>
<dbReference type="GeneID" id="101895628"/>